<dbReference type="GO" id="GO:0006335">
    <property type="term" value="P:DNA replication-dependent chromatin assembly"/>
    <property type="evidence" value="ECO:0007669"/>
    <property type="project" value="TreeGrafter"/>
</dbReference>
<feature type="repeat" description="TPR" evidence="6">
    <location>
        <begin position="152"/>
        <end position="185"/>
    </location>
</feature>
<evidence type="ECO:0000313" key="9">
    <source>
        <dbReference type="EMBL" id="EIE18771.1"/>
    </source>
</evidence>
<dbReference type="InterPro" id="IPR011990">
    <property type="entry name" value="TPR-like_helical_dom_sf"/>
</dbReference>
<proteinExistence type="inferred from homology"/>
<dbReference type="STRING" id="574566.I0YK52"/>
<feature type="region of interest" description="Disordered" evidence="7">
    <location>
        <begin position="456"/>
        <end position="476"/>
    </location>
</feature>
<dbReference type="eggNOG" id="KOG4563">
    <property type="taxonomic scope" value="Eukaryota"/>
</dbReference>
<feature type="compositionally biased region" description="Basic and acidic residues" evidence="7">
    <location>
        <begin position="72"/>
        <end position="90"/>
    </location>
</feature>
<dbReference type="InterPro" id="IPR051730">
    <property type="entry name" value="NASP-like"/>
</dbReference>
<dbReference type="Proteomes" id="UP000007264">
    <property type="component" value="Unassembled WGS sequence"/>
</dbReference>
<keyword evidence="3" id="KW-0677">Repeat</keyword>
<feature type="region of interest" description="Disordered" evidence="7">
    <location>
        <begin position="52"/>
        <end position="128"/>
    </location>
</feature>
<evidence type="ECO:0000256" key="2">
    <source>
        <dbReference type="ARBA" id="ARBA00008402"/>
    </source>
</evidence>
<dbReference type="GO" id="GO:0042393">
    <property type="term" value="F:histone binding"/>
    <property type="evidence" value="ECO:0007669"/>
    <property type="project" value="TreeGrafter"/>
</dbReference>
<feature type="region of interest" description="Disordered" evidence="7">
    <location>
        <begin position="344"/>
        <end position="367"/>
    </location>
</feature>
<dbReference type="PROSITE" id="PS50005">
    <property type="entry name" value="TPR"/>
    <property type="match status" value="1"/>
</dbReference>
<keyword evidence="10" id="KW-1185">Reference proteome</keyword>
<dbReference type="SUPFAM" id="SSF48452">
    <property type="entry name" value="TPR-like"/>
    <property type="match status" value="1"/>
</dbReference>
<feature type="compositionally biased region" description="Acidic residues" evidence="7">
    <location>
        <begin position="95"/>
        <end position="127"/>
    </location>
</feature>
<reference evidence="9 10" key="1">
    <citation type="journal article" date="2012" name="Genome Biol.">
        <title>The genome of the polar eukaryotic microalga coccomyxa subellipsoidea reveals traits of cold adaptation.</title>
        <authorList>
            <person name="Blanc G."/>
            <person name="Agarkova I."/>
            <person name="Grimwood J."/>
            <person name="Kuo A."/>
            <person name="Brueggeman A."/>
            <person name="Dunigan D."/>
            <person name="Gurnon J."/>
            <person name="Ladunga I."/>
            <person name="Lindquist E."/>
            <person name="Lucas S."/>
            <person name="Pangilinan J."/>
            <person name="Proschold T."/>
            <person name="Salamov A."/>
            <person name="Schmutz J."/>
            <person name="Weeks D."/>
            <person name="Yamada T."/>
            <person name="Claverie J.M."/>
            <person name="Grigoriev I."/>
            <person name="Van Etten J."/>
            <person name="Lomsadze A."/>
            <person name="Borodovsky M."/>
        </authorList>
    </citation>
    <scope>NUCLEOTIDE SEQUENCE [LARGE SCALE GENOMIC DNA]</scope>
    <source>
        <strain evidence="9 10">C-169</strain>
    </source>
</reference>
<evidence type="ECO:0000313" key="10">
    <source>
        <dbReference type="Proteomes" id="UP000007264"/>
    </source>
</evidence>
<dbReference type="GO" id="GO:0034080">
    <property type="term" value="P:CENP-A containing chromatin assembly"/>
    <property type="evidence" value="ECO:0007669"/>
    <property type="project" value="TreeGrafter"/>
</dbReference>
<dbReference type="InterPro" id="IPR019544">
    <property type="entry name" value="Tetratricopeptide_SHNi-TPR_dom"/>
</dbReference>
<dbReference type="EMBL" id="AGSI01000022">
    <property type="protein sequence ID" value="EIE18771.1"/>
    <property type="molecule type" value="Genomic_DNA"/>
</dbReference>
<evidence type="ECO:0000256" key="7">
    <source>
        <dbReference type="SAM" id="MobiDB-lite"/>
    </source>
</evidence>
<comment type="caution">
    <text evidence="9">The sequence shown here is derived from an EMBL/GenBank/DDBJ whole genome shotgun (WGS) entry which is preliminary data.</text>
</comment>
<dbReference type="OrthoDB" id="5587616at2759"/>
<dbReference type="InterPro" id="IPR019734">
    <property type="entry name" value="TPR_rpt"/>
</dbReference>
<gene>
    <name evidence="9" type="ORF">COCSUDRAFT_68194</name>
</gene>
<comment type="subcellular location">
    <subcellularLocation>
        <location evidence="1">Nucleus</location>
    </subcellularLocation>
</comment>
<dbReference type="GeneID" id="17036700"/>
<dbReference type="Pfam" id="PF10516">
    <property type="entry name" value="SHNi-TPR"/>
    <property type="match status" value="1"/>
</dbReference>
<evidence type="ECO:0000256" key="5">
    <source>
        <dbReference type="ARBA" id="ARBA00023242"/>
    </source>
</evidence>
<feature type="compositionally biased region" description="Basic and acidic residues" evidence="7">
    <location>
        <begin position="357"/>
        <end position="366"/>
    </location>
</feature>
<evidence type="ECO:0000256" key="1">
    <source>
        <dbReference type="ARBA" id="ARBA00004123"/>
    </source>
</evidence>
<accession>I0YK52</accession>
<evidence type="ECO:0000256" key="4">
    <source>
        <dbReference type="ARBA" id="ARBA00022803"/>
    </source>
</evidence>
<protein>
    <recommendedName>
        <fullName evidence="8">Tetratricopeptide SHNi-TPR domain-containing protein</fullName>
    </recommendedName>
</protein>
<sequence>MDLAVELLGEALQNAINAHGDLAPECARFYQRYGEALFQKAQAETDVFGASLQKTSRERDQDEDEAAEEAGEEGRGKGQDNEKENVDAKGKAPMAEEDIAAEEEEGDAQEDADEDEDAEGSEEDDSDDMKLAWEMLEVARTICPPDQPLQLADVLMLLGDLGMETERFESAMTDYEQALGLLKRHLQFDDRRIAEAHYKLSLTLHFLDNPEDALKHARAAVDVCNARIASLTPAAAAATAPAPAGSSDAPAAQDAALAAQRETADLKGVLGDLAAKVEELEGAVRENESTRNALKAAFSRLASAQGSSARDSGGSSSAAAGAQPSGGVINLGVVGRGSKRINLQPISATAAPSTDEAAPKQKRSLEDMMGSSAATTIGFGAPISIPAGFGAAGPSAPSTAAPSLAGNVAKKAKAELEECVQNAQKEPSAGAAAAAKPAALPAFLQTSSLAALYGSGQETSVDGKGQADMPAKSEAS</sequence>
<dbReference type="PANTHER" id="PTHR15081">
    <property type="entry name" value="NUCLEAR AUTOANTIGENIC SPERM PROTEIN NASP -RELATED"/>
    <property type="match status" value="1"/>
</dbReference>
<dbReference type="AlphaFoldDB" id="I0YK52"/>
<dbReference type="GO" id="GO:0005654">
    <property type="term" value="C:nucleoplasm"/>
    <property type="evidence" value="ECO:0007669"/>
    <property type="project" value="TreeGrafter"/>
</dbReference>
<dbReference type="Gene3D" id="1.25.40.10">
    <property type="entry name" value="Tetratricopeptide repeat domain"/>
    <property type="match status" value="1"/>
</dbReference>
<comment type="similarity">
    <text evidence="2">Belongs to the NASP family.</text>
</comment>
<evidence type="ECO:0000256" key="3">
    <source>
        <dbReference type="ARBA" id="ARBA00022737"/>
    </source>
</evidence>
<dbReference type="RefSeq" id="XP_005643315.1">
    <property type="nucleotide sequence ID" value="XM_005643258.1"/>
</dbReference>
<name>I0YK52_COCSC</name>
<feature type="compositionally biased region" description="Acidic residues" evidence="7">
    <location>
        <begin position="61"/>
        <end position="71"/>
    </location>
</feature>
<organism evidence="9 10">
    <name type="scientific">Coccomyxa subellipsoidea (strain C-169)</name>
    <name type="common">Green microalga</name>
    <dbReference type="NCBI Taxonomy" id="574566"/>
    <lineage>
        <taxon>Eukaryota</taxon>
        <taxon>Viridiplantae</taxon>
        <taxon>Chlorophyta</taxon>
        <taxon>core chlorophytes</taxon>
        <taxon>Trebouxiophyceae</taxon>
        <taxon>Trebouxiophyceae incertae sedis</taxon>
        <taxon>Coccomyxaceae</taxon>
        <taxon>Coccomyxa</taxon>
        <taxon>Coccomyxa subellipsoidea</taxon>
    </lineage>
</organism>
<evidence type="ECO:0000256" key="6">
    <source>
        <dbReference type="PROSITE-ProRule" id="PRU00339"/>
    </source>
</evidence>
<keyword evidence="5" id="KW-0539">Nucleus</keyword>
<evidence type="ECO:0000259" key="8">
    <source>
        <dbReference type="Pfam" id="PF10516"/>
    </source>
</evidence>
<feature type="domain" description="Tetratricopeptide SHNi-TPR" evidence="8">
    <location>
        <begin position="152"/>
        <end position="188"/>
    </location>
</feature>
<dbReference type="PANTHER" id="PTHR15081:SF1">
    <property type="entry name" value="NUCLEAR AUTOANTIGENIC SPERM PROTEIN"/>
    <property type="match status" value="1"/>
</dbReference>
<dbReference type="KEGG" id="csl:COCSUDRAFT_68194"/>
<keyword evidence="4 6" id="KW-0802">TPR repeat</keyword>